<organism evidence="1 2">
    <name type="scientific">Hoylesella timonensis CRIS 5C-B1</name>
    <dbReference type="NCBI Taxonomy" id="679189"/>
    <lineage>
        <taxon>Bacteria</taxon>
        <taxon>Pseudomonadati</taxon>
        <taxon>Bacteroidota</taxon>
        <taxon>Bacteroidia</taxon>
        <taxon>Bacteroidales</taxon>
        <taxon>Prevotellaceae</taxon>
        <taxon>Hoylesella</taxon>
    </lineage>
</organism>
<sequence length="165" mass="19277">MGIPLAGSIDHFSKRLAEKHILPIPSENRTLKFGIRAFYGYFAERKSKIYVWYDRNKNVYSAKAFFYFSSEDYIDFIDADKASKNFAEGLLTMLKEKYPNFVESDQYKHNVIATLLIPQPEGEYYLGEISLWKQVFYAEDAYGINIQYTDYSSAHISKDKIKEDL</sequence>
<dbReference type="Proteomes" id="UP000004001">
    <property type="component" value="Unassembled WGS sequence"/>
</dbReference>
<gene>
    <name evidence="1" type="ORF">HMPREF9019_1244</name>
</gene>
<dbReference type="EMBL" id="ADEF01000048">
    <property type="protein sequence ID" value="EFA97023.1"/>
    <property type="molecule type" value="Genomic_DNA"/>
</dbReference>
<dbReference type="AlphaFoldDB" id="D1W0V7"/>
<protein>
    <submittedName>
        <fullName evidence="1">Uncharacterized protein</fullName>
    </submittedName>
</protein>
<comment type="caution">
    <text evidence="1">The sequence shown here is derived from an EMBL/GenBank/DDBJ whole genome shotgun (WGS) entry which is preliminary data.</text>
</comment>
<evidence type="ECO:0000313" key="2">
    <source>
        <dbReference type="Proteomes" id="UP000004001"/>
    </source>
</evidence>
<accession>D1W0V7</accession>
<name>D1W0V7_9BACT</name>
<keyword evidence="2" id="KW-1185">Reference proteome</keyword>
<evidence type="ECO:0000313" key="1">
    <source>
        <dbReference type="EMBL" id="EFA97023.1"/>
    </source>
</evidence>
<proteinExistence type="predicted"/>
<reference evidence="1 2" key="1">
    <citation type="submission" date="2009-12" db="EMBL/GenBank/DDBJ databases">
        <title>Genome Sequence of Prevotella timonensis CRIS 5C-B1.</title>
        <authorList>
            <person name="Durkin A.S."/>
            <person name="Madupu R."/>
            <person name="Torralba M."/>
            <person name="Methe B."/>
            <person name="Sutton G."/>
            <person name="Strausberg R.L."/>
            <person name="Nelson K.E."/>
        </authorList>
    </citation>
    <scope>NUCLEOTIDE SEQUENCE [LARGE SCALE GENOMIC DNA]</scope>
    <source>
        <strain evidence="1 2">CRIS 5C-B1</strain>
    </source>
</reference>